<protein>
    <submittedName>
        <fullName evidence="1">Uncharacterized protein</fullName>
    </submittedName>
</protein>
<evidence type="ECO:0000313" key="1">
    <source>
        <dbReference type="EMBL" id="MBW0576697.1"/>
    </source>
</evidence>
<dbReference type="AlphaFoldDB" id="A0A9Q3PYC7"/>
<evidence type="ECO:0000313" key="2">
    <source>
        <dbReference type="Proteomes" id="UP000765509"/>
    </source>
</evidence>
<gene>
    <name evidence="1" type="ORF">O181_116412</name>
</gene>
<organism evidence="1 2">
    <name type="scientific">Austropuccinia psidii MF-1</name>
    <dbReference type="NCBI Taxonomy" id="1389203"/>
    <lineage>
        <taxon>Eukaryota</taxon>
        <taxon>Fungi</taxon>
        <taxon>Dikarya</taxon>
        <taxon>Basidiomycota</taxon>
        <taxon>Pucciniomycotina</taxon>
        <taxon>Pucciniomycetes</taxon>
        <taxon>Pucciniales</taxon>
        <taxon>Sphaerophragmiaceae</taxon>
        <taxon>Austropuccinia</taxon>
    </lineage>
</organism>
<sequence length="136" mass="16536">MRSIVDYFSFDQQSKSITHLTQKHNQELMPNLNYKSGSRKMPMDMFAPTYANLLESQQKTGETSENAHLEWDRERWNAEKESNMEKQQFEEFKLKKQMELEDKKHTKKYEFEKENWNHKLEFKEKQCQMYLTIAAL</sequence>
<accession>A0A9Q3PYC7</accession>
<reference evidence="1" key="1">
    <citation type="submission" date="2021-03" db="EMBL/GenBank/DDBJ databases">
        <title>Draft genome sequence of rust myrtle Austropuccinia psidii MF-1, a brazilian biotype.</title>
        <authorList>
            <person name="Quecine M.C."/>
            <person name="Pachon D.M.R."/>
            <person name="Bonatelli M.L."/>
            <person name="Correr F.H."/>
            <person name="Franceschini L.M."/>
            <person name="Leite T.F."/>
            <person name="Margarido G.R.A."/>
            <person name="Almeida C.A."/>
            <person name="Ferrarezi J.A."/>
            <person name="Labate C.A."/>
        </authorList>
    </citation>
    <scope>NUCLEOTIDE SEQUENCE</scope>
    <source>
        <strain evidence="1">MF-1</strain>
    </source>
</reference>
<comment type="caution">
    <text evidence="1">The sequence shown here is derived from an EMBL/GenBank/DDBJ whole genome shotgun (WGS) entry which is preliminary data.</text>
</comment>
<dbReference type="EMBL" id="AVOT02098967">
    <property type="protein sequence ID" value="MBW0576697.1"/>
    <property type="molecule type" value="Genomic_DNA"/>
</dbReference>
<name>A0A9Q3PYC7_9BASI</name>
<dbReference type="Proteomes" id="UP000765509">
    <property type="component" value="Unassembled WGS sequence"/>
</dbReference>
<proteinExistence type="predicted"/>
<keyword evidence="2" id="KW-1185">Reference proteome</keyword>